<reference evidence="3" key="1">
    <citation type="submission" date="2009-10" db="EMBL/GenBank/DDBJ databases">
        <title>Complete sequence of Bacillus selenitireducens MLS10.</title>
        <authorList>
            <consortium name="US DOE Joint Genome Institute"/>
            <person name="Lucas S."/>
            <person name="Copeland A."/>
            <person name="Lapidus A."/>
            <person name="Glavina del Rio T."/>
            <person name="Dalin E."/>
            <person name="Tice H."/>
            <person name="Bruce D."/>
            <person name="Goodwin L."/>
            <person name="Pitluck S."/>
            <person name="Sims D."/>
            <person name="Brettin T."/>
            <person name="Detter J.C."/>
            <person name="Han C."/>
            <person name="Larimer F."/>
            <person name="Land M."/>
            <person name="Hauser L."/>
            <person name="Kyrpides N."/>
            <person name="Ovchinnikova G."/>
            <person name="Stolz J."/>
        </authorList>
    </citation>
    <scope>NUCLEOTIDE SEQUENCE [LARGE SCALE GENOMIC DNA]</scope>
    <source>
        <strain evidence="3">MLS10</strain>
    </source>
</reference>
<dbReference type="InterPro" id="IPR010187">
    <property type="entry name" value="Various_sel_PB"/>
</dbReference>
<dbReference type="eggNOG" id="ENOG50335T7">
    <property type="taxonomic scope" value="Bacteria"/>
</dbReference>
<organism evidence="3 4">
    <name type="scientific">Bacillus selenitireducens (strain ATCC 700615 / DSM 15326 / MLS10)</name>
    <dbReference type="NCBI Taxonomy" id="439292"/>
    <lineage>
        <taxon>Bacteria</taxon>
        <taxon>Bacillati</taxon>
        <taxon>Bacillota</taxon>
        <taxon>Bacilli</taxon>
        <taxon>Bacillales</taxon>
        <taxon>Bacillaceae</taxon>
        <taxon>Salisediminibacterium</taxon>
    </lineage>
</organism>
<dbReference type="GO" id="GO:0050485">
    <property type="term" value="F:oxidoreductase activity, acting on X-H and Y-H to form an X-Y bond, with a disulfide as acceptor"/>
    <property type="evidence" value="ECO:0007669"/>
    <property type="project" value="InterPro"/>
</dbReference>
<keyword evidence="2" id="KW-0560">Oxidoreductase</keyword>
<keyword evidence="1" id="KW-0712">Selenocysteine</keyword>
<dbReference type="OrthoDB" id="1550957at2"/>
<proteinExistence type="predicted"/>
<dbReference type="STRING" id="439292.Bsel_0470"/>
<evidence type="ECO:0000256" key="2">
    <source>
        <dbReference type="ARBA" id="ARBA00023002"/>
    </source>
</evidence>
<evidence type="ECO:0000313" key="3">
    <source>
        <dbReference type="EMBL" id="ADH98008.1"/>
    </source>
</evidence>
<protein>
    <recommendedName>
        <fullName evidence="5">D-proline reductase (Dithiol)</fullName>
    </recommendedName>
</protein>
<accession>D6XXF1</accession>
<keyword evidence="4" id="KW-1185">Reference proteome</keyword>
<dbReference type="AlphaFoldDB" id="D6XXF1"/>
<sequence>MLKQIKHWLFKLSANRTINNRDRTNAFTTPVKPMTNWNVAFLTTAGVHLKSQEGFDVDAGDPSVRLIPSDTDPDQLMITHTHYDTEEADKDTGAVFPLEALKKLAEEGRIGSVAKTHYGMMGYIPETDRLDQESIPVILKQLKKEHVDVLLLSPG</sequence>
<evidence type="ECO:0000313" key="4">
    <source>
        <dbReference type="Proteomes" id="UP000000271"/>
    </source>
</evidence>
<dbReference type="EMBL" id="CP001791">
    <property type="protein sequence ID" value="ADH98008.1"/>
    <property type="molecule type" value="Genomic_DNA"/>
</dbReference>
<evidence type="ECO:0000256" key="1">
    <source>
        <dbReference type="ARBA" id="ARBA00022933"/>
    </source>
</evidence>
<evidence type="ECO:0008006" key="5">
    <source>
        <dbReference type="Google" id="ProtNLM"/>
    </source>
</evidence>
<dbReference type="Proteomes" id="UP000000271">
    <property type="component" value="Chromosome"/>
</dbReference>
<dbReference type="KEGG" id="bse:Bsel_0470"/>
<gene>
    <name evidence="3" type="ordered locus">Bsel_0470</name>
</gene>
<name>D6XXF1_BACIE</name>
<dbReference type="Pfam" id="PF07355">
    <property type="entry name" value="GRDB"/>
    <property type="match status" value="1"/>
</dbReference>
<dbReference type="HOGENOM" id="CLU_130293_0_0_9"/>